<feature type="region of interest" description="Leucine repeat II (LRII)" evidence="3">
    <location>
        <begin position="37"/>
        <end position="69"/>
    </location>
</feature>
<reference evidence="4" key="2">
    <citation type="submission" date="2021-03" db="UniProtKB">
        <authorList>
            <consortium name="EnsemblPlants"/>
        </authorList>
    </citation>
    <scope>IDENTIFICATION</scope>
</reference>
<accession>A0A803LB70</accession>
<organism evidence="4 5">
    <name type="scientific">Chenopodium quinoa</name>
    <name type="common">Quinoa</name>
    <dbReference type="NCBI Taxonomy" id="63459"/>
    <lineage>
        <taxon>Eukaryota</taxon>
        <taxon>Viridiplantae</taxon>
        <taxon>Streptophyta</taxon>
        <taxon>Embryophyta</taxon>
        <taxon>Tracheophyta</taxon>
        <taxon>Spermatophyta</taxon>
        <taxon>Magnoliopsida</taxon>
        <taxon>eudicotyledons</taxon>
        <taxon>Gunneridae</taxon>
        <taxon>Pentapetalae</taxon>
        <taxon>Caryophyllales</taxon>
        <taxon>Chenopodiaceae</taxon>
        <taxon>Chenopodioideae</taxon>
        <taxon>Atripliceae</taxon>
        <taxon>Chenopodium</taxon>
    </lineage>
</organism>
<dbReference type="OMA" id="EMIIANC"/>
<comment type="similarity">
    <text evidence="3">Belongs to the GRAS family.</text>
</comment>
<name>A0A803LB70_CHEQI</name>
<dbReference type="PANTHER" id="PTHR31636">
    <property type="entry name" value="OSJNBA0084A10.13 PROTEIN-RELATED"/>
    <property type="match status" value="1"/>
</dbReference>
<protein>
    <submittedName>
        <fullName evidence="4">Uncharacterized protein</fullName>
    </submittedName>
</protein>
<evidence type="ECO:0000313" key="4">
    <source>
        <dbReference type="EnsemblPlants" id="AUR62009109-RA:cds"/>
    </source>
</evidence>
<comment type="caution">
    <text evidence="3">Lacks conserved residue(s) required for the propagation of feature annotation.</text>
</comment>
<dbReference type="Pfam" id="PF03514">
    <property type="entry name" value="GRAS"/>
    <property type="match status" value="1"/>
</dbReference>
<dbReference type="AlphaFoldDB" id="A0A803LB70"/>
<reference evidence="4" key="1">
    <citation type="journal article" date="2017" name="Nature">
        <title>The genome of Chenopodium quinoa.</title>
        <authorList>
            <person name="Jarvis D.E."/>
            <person name="Ho Y.S."/>
            <person name="Lightfoot D.J."/>
            <person name="Schmoeckel S.M."/>
            <person name="Li B."/>
            <person name="Borm T.J.A."/>
            <person name="Ohyanagi H."/>
            <person name="Mineta K."/>
            <person name="Michell C.T."/>
            <person name="Saber N."/>
            <person name="Kharbatia N.M."/>
            <person name="Rupper R.R."/>
            <person name="Sharp A.R."/>
            <person name="Dally N."/>
            <person name="Boughton B.A."/>
            <person name="Woo Y.H."/>
            <person name="Gao G."/>
            <person name="Schijlen E.G.W.M."/>
            <person name="Guo X."/>
            <person name="Momin A.A."/>
            <person name="Negrao S."/>
            <person name="Al-Babili S."/>
            <person name="Gehring C."/>
            <person name="Roessner U."/>
            <person name="Jung C."/>
            <person name="Murphy K."/>
            <person name="Arold S.T."/>
            <person name="Gojobori T."/>
            <person name="van der Linden C.G."/>
            <person name="van Loo E.N."/>
            <person name="Jellen E.N."/>
            <person name="Maughan P.J."/>
            <person name="Tester M."/>
        </authorList>
    </citation>
    <scope>NUCLEOTIDE SEQUENCE [LARGE SCALE GENOMIC DNA]</scope>
    <source>
        <strain evidence="4">cv. PI 614886</strain>
    </source>
</reference>
<keyword evidence="5" id="KW-1185">Reference proteome</keyword>
<keyword evidence="1" id="KW-0805">Transcription regulation</keyword>
<evidence type="ECO:0000256" key="2">
    <source>
        <dbReference type="ARBA" id="ARBA00023163"/>
    </source>
</evidence>
<proteinExistence type="inferred from homology"/>
<dbReference type="PROSITE" id="PS50985">
    <property type="entry name" value="GRAS"/>
    <property type="match status" value="1"/>
</dbReference>
<keyword evidence="2" id="KW-0804">Transcription</keyword>
<evidence type="ECO:0000256" key="3">
    <source>
        <dbReference type="PROSITE-ProRule" id="PRU01191"/>
    </source>
</evidence>
<feature type="region of interest" description="SAW" evidence="3">
    <location>
        <begin position="173"/>
        <end position="244"/>
    </location>
</feature>
<dbReference type="Gramene" id="AUR62009109-RA">
    <property type="protein sequence ID" value="AUR62009109-RA:cds"/>
    <property type="gene ID" value="AUR62009109"/>
</dbReference>
<evidence type="ECO:0000256" key="1">
    <source>
        <dbReference type="ARBA" id="ARBA00023015"/>
    </source>
</evidence>
<evidence type="ECO:0000313" key="5">
    <source>
        <dbReference type="Proteomes" id="UP000596660"/>
    </source>
</evidence>
<dbReference type="EnsemblPlants" id="AUR62009109-RA">
    <property type="protein sequence ID" value="AUR62009109-RA:cds"/>
    <property type="gene ID" value="AUR62009109"/>
</dbReference>
<dbReference type="Proteomes" id="UP000596660">
    <property type="component" value="Unplaced"/>
</dbReference>
<dbReference type="InterPro" id="IPR005202">
    <property type="entry name" value="TF_GRAS"/>
</dbReference>
<sequence>MQGLQWPGLFHILASRSKKVSSVRLTGFGPSSELLNQTGSRLAEFAASLGLPFKFNPIEGKFGDMSELELTRIDLRANEATVVHCMHHNLYDMIGSNFGMLRVLSIVKPKLVTMVTQNIEIFETGSFLERFIETLHYYSAMFDALGEGLSRDNVLRHQVEQQLFGSEIRNILACDDVGGVSVSRWGDELSRFGFEPVSLSGSPAAQASLLLEMFPWKGYTLMEENGCLRLGWKGMPLLTASAWQPSNYSCVTNNSNIMRN</sequence>